<proteinExistence type="predicted"/>
<dbReference type="EMBL" id="JAPDOG010000011">
    <property type="protein sequence ID" value="MCW3782615.1"/>
    <property type="molecule type" value="Genomic_DNA"/>
</dbReference>
<feature type="region of interest" description="Disordered" evidence="1">
    <location>
        <begin position="256"/>
        <end position="319"/>
    </location>
</feature>
<organism evidence="2 3">
    <name type="scientific">Defluviimonas salinarum</name>
    <dbReference type="NCBI Taxonomy" id="2992147"/>
    <lineage>
        <taxon>Bacteria</taxon>
        <taxon>Pseudomonadati</taxon>
        <taxon>Pseudomonadota</taxon>
        <taxon>Alphaproteobacteria</taxon>
        <taxon>Rhodobacterales</taxon>
        <taxon>Paracoccaceae</taxon>
        <taxon>Albidovulum</taxon>
    </lineage>
</organism>
<evidence type="ECO:0000313" key="2">
    <source>
        <dbReference type="EMBL" id="MCW3782615.1"/>
    </source>
</evidence>
<keyword evidence="3" id="KW-1185">Reference proteome</keyword>
<accession>A0ABT3J4J6</accession>
<sequence>MSKPIKPIAQIQKDERSGIILAQARLAPSLEARQSELLDPKAIGAAQGELDTYAQRIAQIAKMSDLFDDDGAVDPLLAPPAAVSSPVAGKGAVKTVEEPAAELLTESQDVPVVIGGLDDGEDLDDGDDLVNAAWPLAVDEEVAVPAATSTDADDGMPVFVKADAADIERNRAASDHVRAMSSPETPEDDLPLSDEGKDPAISTEYATLSDFLMPEDDLATQSLSDLILAGRADPESEVRAQVDEPFMDGDAFAGDAALADDDTDPLDEIGSDDEPFMDGDAFAGDAALADDDTDPLDEAFVDATTPDDEDHPDGDIIPLMDDLAPAADEAFMEDEDPAHEADFWTHEMEEENSLSDLEAAISGDFPADPIFSGEDPEDDPAETGTVMPEEKDDGDPVDVADADLAYEEGESVVTSNAKTEIDIEDIDLGSMDREKPATAPAALDWMDMSEDAGEDAHATDPIAAPDAGLAGDDLAGAAPAAEEIPAKRTSRLPLIAAGAGVAAIIAVGGFLALGAGTPANTSAGTPIAAPVQATPGPVITDLATPAPTAVPADAGSVAGIDTGTATNPINDAFTAGDAYPVADAADPVSDVDPVAAADAYHVAAPEQGDLADLAAEIPAPEAISEPDVTADDSVDQLASIAAGLENAADGNLSDLFLEDPTGQTDAGAAAGVTGDMLEGLATKDELAETKAAIDLMFEKLNTMGDEAVERDGVIAGLQAELATAKDQAERAEALALAQNEVLVEFVRVQEKMNMAESLIVDLSRRVAAVETTDPADRVAVERSLEDLNDRLEGMARDLGLIARIAINGAPGGVKGVAATSPSSIPGSGAVFEKAASEAKAPGAKAAVPSDVKVGDFVEGYGYVLDIIPTTDGARLIVMENGSVLIS</sequence>
<feature type="region of interest" description="Disordered" evidence="1">
    <location>
        <begin position="361"/>
        <end position="396"/>
    </location>
</feature>
<feature type="compositionally biased region" description="Acidic residues" evidence="1">
    <location>
        <begin position="258"/>
        <end position="277"/>
    </location>
</feature>
<feature type="compositionally biased region" description="Low complexity" evidence="1">
    <location>
        <begin position="278"/>
        <end position="287"/>
    </location>
</feature>
<feature type="region of interest" description="Disordered" evidence="1">
    <location>
        <begin position="171"/>
        <end position="199"/>
    </location>
</feature>
<comment type="caution">
    <text evidence="2">The sequence shown here is derived from an EMBL/GenBank/DDBJ whole genome shotgun (WGS) entry which is preliminary data.</text>
</comment>
<name>A0ABT3J4J6_9RHOB</name>
<gene>
    <name evidence="2" type="ORF">OM960_13565</name>
</gene>
<evidence type="ECO:0000313" key="3">
    <source>
        <dbReference type="Proteomes" id="UP001207582"/>
    </source>
</evidence>
<reference evidence="2 3" key="1">
    <citation type="submission" date="2022-10" db="EMBL/GenBank/DDBJ databases">
        <title>Defluviimonas sp. CAU 1641 isolated from mud.</title>
        <authorList>
            <person name="Kim W."/>
        </authorList>
    </citation>
    <scope>NUCLEOTIDE SEQUENCE [LARGE SCALE GENOMIC DNA]</scope>
    <source>
        <strain evidence="2 3">CAU 1641</strain>
    </source>
</reference>
<dbReference type="RefSeq" id="WP_264772349.1">
    <property type="nucleotide sequence ID" value="NZ_JAPDOG010000011.1"/>
</dbReference>
<dbReference type="Proteomes" id="UP001207582">
    <property type="component" value="Unassembled WGS sequence"/>
</dbReference>
<protein>
    <submittedName>
        <fullName evidence="2">Uncharacterized protein</fullName>
    </submittedName>
</protein>
<feature type="compositionally biased region" description="Acidic residues" evidence="1">
    <location>
        <begin position="288"/>
        <end position="312"/>
    </location>
</feature>
<evidence type="ECO:0000256" key="1">
    <source>
        <dbReference type="SAM" id="MobiDB-lite"/>
    </source>
</evidence>